<reference evidence="4" key="1">
    <citation type="journal article" date="2020" name="Fungal Divers.">
        <title>Resolving the Mortierellaceae phylogeny through synthesis of multi-gene phylogenetics and phylogenomics.</title>
        <authorList>
            <person name="Vandepol N."/>
            <person name="Liber J."/>
            <person name="Desiro A."/>
            <person name="Na H."/>
            <person name="Kennedy M."/>
            <person name="Barry K."/>
            <person name="Grigoriev I.V."/>
            <person name="Miller A.N."/>
            <person name="O'Donnell K."/>
            <person name="Stajich J.E."/>
            <person name="Bonito G."/>
        </authorList>
    </citation>
    <scope>NUCLEOTIDE SEQUENCE</scope>
    <source>
        <strain evidence="4">KOD1015</strain>
    </source>
</reference>
<dbReference type="Proteomes" id="UP000780801">
    <property type="component" value="Unassembled WGS sequence"/>
</dbReference>
<dbReference type="InterPro" id="IPR014718">
    <property type="entry name" value="GH-type_carb-bd"/>
</dbReference>
<dbReference type="InterPro" id="IPR011013">
    <property type="entry name" value="Gal_mutarotase_sf_dom"/>
</dbReference>
<proteinExistence type="inferred from homology"/>
<dbReference type="GO" id="GO:0033499">
    <property type="term" value="P:galactose catabolic process via UDP-galactose, Leloir pathway"/>
    <property type="evidence" value="ECO:0007669"/>
    <property type="project" value="TreeGrafter"/>
</dbReference>
<dbReference type="InterPro" id="IPR008183">
    <property type="entry name" value="Aldose_1/G6P_1-epimerase"/>
</dbReference>
<comment type="caution">
    <text evidence="4">The sequence shown here is derived from an EMBL/GenBank/DDBJ whole genome shotgun (WGS) entry which is preliminary data.</text>
</comment>
<dbReference type="Pfam" id="PF01263">
    <property type="entry name" value="Aldose_epim"/>
    <property type="match status" value="1"/>
</dbReference>
<protein>
    <recommendedName>
        <fullName evidence="6">Aldose 1-epimerase</fullName>
    </recommendedName>
</protein>
<evidence type="ECO:0000313" key="4">
    <source>
        <dbReference type="EMBL" id="KAF9585413.1"/>
    </source>
</evidence>
<dbReference type="OrthoDB" id="274691at2759"/>
<dbReference type="GO" id="GO:0006006">
    <property type="term" value="P:glucose metabolic process"/>
    <property type="evidence" value="ECO:0007669"/>
    <property type="project" value="TreeGrafter"/>
</dbReference>
<evidence type="ECO:0008006" key="6">
    <source>
        <dbReference type="Google" id="ProtNLM"/>
    </source>
</evidence>
<accession>A0A9P6KHU5</accession>
<gene>
    <name evidence="4" type="ORF">BGW38_002493</name>
</gene>
<dbReference type="GO" id="GO:0004034">
    <property type="term" value="F:aldose 1-epimerase activity"/>
    <property type="evidence" value="ECO:0007669"/>
    <property type="project" value="TreeGrafter"/>
</dbReference>
<keyword evidence="5" id="KW-1185">Reference proteome</keyword>
<evidence type="ECO:0000256" key="2">
    <source>
        <dbReference type="ARBA" id="ARBA00023235"/>
    </source>
</evidence>
<dbReference type="GO" id="GO:0030246">
    <property type="term" value="F:carbohydrate binding"/>
    <property type="evidence" value="ECO:0007669"/>
    <property type="project" value="InterPro"/>
</dbReference>
<dbReference type="InterPro" id="IPR047215">
    <property type="entry name" value="Galactose_mutarotase-like"/>
</dbReference>
<dbReference type="SUPFAM" id="SSF74650">
    <property type="entry name" value="Galactose mutarotase-like"/>
    <property type="match status" value="1"/>
</dbReference>
<dbReference type="Gene3D" id="2.70.98.10">
    <property type="match status" value="1"/>
</dbReference>
<evidence type="ECO:0000256" key="1">
    <source>
        <dbReference type="ARBA" id="ARBA00006206"/>
    </source>
</evidence>
<organism evidence="4 5">
    <name type="scientific">Lunasporangiospora selenospora</name>
    <dbReference type="NCBI Taxonomy" id="979761"/>
    <lineage>
        <taxon>Eukaryota</taxon>
        <taxon>Fungi</taxon>
        <taxon>Fungi incertae sedis</taxon>
        <taxon>Mucoromycota</taxon>
        <taxon>Mortierellomycotina</taxon>
        <taxon>Mortierellomycetes</taxon>
        <taxon>Mortierellales</taxon>
        <taxon>Mortierellaceae</taxon>
        <taxon>Lunasporangiospora</taxon>
    </lineage>
</organism>
<dbReference type="EMBL" id="JAABOA010000188">
    <property type="protein sequence ID" value="KAF9585413.1"/>
    <property type="molecule type" value="Genomic_DNA"/>
</dbReference>
<evidence type="ECO:0000256" key="3">
    <source>
        <dbReference type="ARBA" id="ARBA00023277"/>
    </source>
</evidence>
<dbReference type="PANTHER" id="PTHR10091:SF0">
    <property type="entry name" value="GALACTOSE MUTAROTASE"/>
    <property type="match status" value="1"/>
</dbReference>
<dbReference type="InterPro" id="IPR018052">
    <property type="entry name" value="Ald1_epimerase_CS"/>
</dbReference>
<dbReference type="AlphaFoldDB" id="A0A9P6KHU5"/>
<evidence type="ECO:0000313" key="5">
    <source>
        <dbReference type="Proteomes" id="UP000780801"/>
    </source>
</evidence>
<dbReference type="CDD" id="cd09019">
    <property type="entry name" value="galactose_mutarotase_like"/>
    <property type="match status" value="1"/>
</dbReference>
<name>A0A9P6KHU5_9FUNG</name>
<keyword evidence="2" id="KW-0413">Isomerase</keyword>
<comment type="similarity">
    <text evidence="1">Belongs to the aldose epimerase family.</text>
</comment>
<sequence>MPVVERTPVPSVEGQGLPVGTPIRSFILTDDSSPGMACQVINLGATLSHLWVRDNSQKGIRDVVLGFDDLTAYRSKHDPYFGASVGRTANRIANGQFTLPDNPTFVYQLDKNNGPNSLHGGVDGFSFRIWDVELPSAKQSSKGTSLQFRLLSDHLDQGFPGRLCVYCTYRLHDYALEISYHAYIDGLVGDRLGETTIVSLTNHAYFNLNGVPNVGRNPSPHSKTPAPISTVENHILNTYGIESYLETDSTSVPTGRVLSLDQVPAMDFRKAKAVGQDLAQTPGGGHGYDHFYLLQVATALPSKYLQKDGHQETSSRLVASVYSPESGIEMKVSTTDPGFQLYTANSVKLDPNVIDCDTLSEEVNPGFGPTIRYIGKARGGYSPHSALCLEASRFPDAINHPSWRDQVLLRLGEEYRSTVTFAFSTKESNSV</sequence>
<dbReference type="PANTHER" id="PTHR10091">
    <property type="entry name" value="ALDOSE-1-EPIMERASE"/>
    <property type="match status" value="1"/>
</dbReference>
<dbReference type="PROSITE" id="PS00545">
    <property type="entry name" value="ALDOSE_1_EPIMERASE"/>
    <property type="match status" value="1"/>
</dbReference>
<keyword evidence="3" id="KW-0119">Carbohydrate metabolism</keyword>